<gene>
    <name evidence="4" type="ORF">RDB_LOCUS122283</name>
</gene>
<evidence type="ECO:0000313" key="5">
    <source>
        <dbReference type="Proteomes" id="UP000663841"/>
    </source>
</evidence>
<dbReference type="Pfam" id="PF00400">
    <property type="entry name" value="WD40"/>
    <property type="match status" value="3"/>
</dbReference>
<proteinExistence type="predicted"/>
<sequence>MGTDVQAVSLGRISRLDGALLASGSFDSTIIVWDAYIGSKVLGPLIGHSDKVNSVYFSPDNTRLVSGSNDDTIRIWNVHTGEVMFQLLHAHKQGIKSVAYSPDGTCILSLSDDTSPRIQDTRSSQERALLLFTTEFGDWVMNEDEWVVDHQSRLLVWVP</sequence>
<reference evidence="4" key="1">
    <citation type="submission" date="2021-01" db="EMBL/GenBank/DDBJ databases">
        <authorList>
            <person name="Kaushik A."/>
        </authorList>
    </citation>
    <scope>NUCLEOTIDE SEQUENCE</scope>
    <source>
        <strain evidence="4">AG3-T5</strain>
    </source>
</reference>
<organism evidence="4 5">
    <name type="scientific">Rhizoctonia solani</name>
    <dbReference type="NCBI Taxonomy" id="456999"/>
    <lineage>
        <taxon>Eukaryota</taxon>
        <taxon>Fungi</taxon>
        <taxon>Dikarya</taxon>
        <taxon>Basidiomycota</taxon>
        <taxon>Agaricomycotina</taxon>
        <taxon>Agaricomycetes</taxon>
        <taxon>Cantharellales</taxon>
        <taxon>Ceratobasidiaceae</taxon>
        <taxon>Rhizoctonia</taxon>
    </lineage>
</organism>
<dbReference type="SMART" id="SM00320">
    <property type="entry name" value="WD40"/>
    <property type="match status" value="3"/>
</dbReference>
<evidence type="ECO:0000256" key="1">
    <source>
        <dbReference type="ARBA" id="ARBA00022574"/>
    </source>
</evidence>
<dbReference type="Gene3D" id="2.130.10.10">
    <property type="entry name" value="YVTN repeat-like/Quinoprotein amine dehydrogenase"/>
    <property type="match status" value="2"/>
</dbReference>
<evidence type="ECO:0008006" key="6">
    <source>
        <dbReference type="Google" id="ProtNLM"/>
    </source>
</evidence>
<dbReference type="EMBL" id="CAJMWW010000136">
    <property type="protein sequence ID" value="CAE6449341.1"/>
    <property type="molecule type" value="Genomic_DNA"/>
</dbReference>
<dbReference type="PROSITE" id="PS50294">
    <property type="entry name" value="WD_REPEATS_REGION"/>
    <property type="match status" value="1"/>
</dbReference>
<keyword evidence="2" id="KW-0677">Repeat</keyword>
<accession>A0A8H3GGU6</accession>
<dbReference type="PROSITE" id="PS50082">
    <property type="entry name" value="WD_REPEATS_2"/>
    <property type="match status" value="3"/>
</dbReference>
<evidence type="ECO:0000256" key="3">
    <source>
        <dbReference type="PROSITE-ProRule" id="PRU00221"/>
    </source>
</evidence>
<dbReference type="InterPro" id="IPR019775">
    <property type="entry name" value="WD40_repeat_CS"/>
</dbReference>
<evidence type="ECO:0000256" key="2">
    <source>
        <dbReference type="ARBA" id="ARBA00022737"/>
    </source>
</evidence>
<dbReference type="SUPFAM" id="SSF50978">
    <property type="entry name" value="WD40 repeat-like"/>
    <property type="match status" value="1"/>
</dbReference>
<dbReference type="PANTHER" id="PTHR22847:SF637">
    <property type="entry name" value="WD REPEAT DOMAIN 5B"/>
    <property type="match status" value="1"/>
</dbReference>
<dbReference type="InterPro" id="IPR001680">
    <property type="entry name" value="WD40_rpt"/>
</dbReference>
<keyword evidence="1 3" id="KW-0853">WD repeat</keyword>
<feature type="repeat" description="WD" evidence="3">
    <location>
        <begin position="88"/>
        <end position="129"/>
    </location>
</feature>
<feature type="repeat" description="WD" evidence="3">
    <location>
        <begin position="45"/>
        <end position="86"/>
    </location>
</feature>
<name>A0A8H3GGU6_9AGAM</name>
<dbReference type="GO" id="GO:1990234">
    <property type="term" value="C:transferase complex"/>
    <property type="evidence" value="ECO:0007669"/>
    <property type="project" value="UniProtKB-ARBA"/>
</dbReference>
<evidence type="ECO:0000313" key="4">
    <source>
        <dbReference type="EMBL" id="CAE6449341.1"/>
    </source>
</evidence>
<dbReference type="Proteomes" id="UP000663841">
    <property type="component" value="Unassembled WGS sequence"/>
</dbReference>
<feature type="repeat" description="WD" evidence="3">
    <location>
        <begin position="17"/>
        <end position="34"/>
    </location>
</feature>
<dbReference type="InterPro" id="IPR036322">
    <property type="entry name" value="WD40_repeat_dom_sf"/>
</dbReference>
<feature type="non-terminal residue" evidence="4">
    <location>
        <position position="1"/>
    </location>
</feature>
<comment type="caution">
    <text evidence="4">The sequence shown here is derived from an EMBL/GenBank/DDBJ whole genome shotgun (WGS) entry which is preliminary data.</text>
</comment>
<protein>
    <recommendedName>
        <fullName evidence="6">WD40 repeat-like protein</fullName>
    </recommendedName>
</protein>
<dbReference type="AlphaFoldDB" id="A0A8H3GGU6"/>
<dbReference type="PROSITE" id="PS00678">
    <property type="entry name" value="WD_REPEATS_1"/>
    <property type="match status" value="1"/>
</dbReference>
<dbReference type="InterPro" id="IPR015943">
    <property type="entry name" value="WD40/YVTN_repeat-like_dom_sf"/>
</dbReference>
<dbReference type="PANTHER" id="PTHR22847">
    <property type="entry name" value="WD40 REPEAT PROTEIN"/>
    <property type="match status" value="1"/>
</dbReference>